<name>A0A163K5C1_ABSGL</name>
<dbReference type="InterPro" id="IPR036389">
    <property type="entry name" value="RNase_III_sf"/>
</dbReference>
<protein>
    <recommendedName>
        <fullName evidence="1">RNase III domain-containing protein</fullName>
    </recommendedName>
</protein>
<dbReference type="SMART" id="SM00535">
    <property type="entry name" value="RIBOc"/>
    <property type="match status" value="1"/>
</dbReference>
<gene>
    <name evidence="2" type="primary">ABSGL_11366.1 scaffold 12295</name>
</gene>
<keyword evidence="3" id="KW-1185">Reference proteome</keyword>
<reference evidence="2" key="1">
    <citation type="submission" date="2016-04" db="EMBL/GenBank/DDBJ databases">
        <authorList>
            <person name="Evans L.H."/>
            <person name="Alamgir A."/>
            <person name="Owens N."/>
            <person name="Weber N.D."/>
            <person name="Virtaneva K."/>
            <person name="Barbian K."/>
            <person name="Babar A."/>
            <person name="Rosenke K."/>
        </authorList>
    </citation>
    <scope>NUCLEOTIDE SEQUENCE [LARGE SCALE GENOMIC DNA]</scope>
    <source>
        <strain evidence="2">CBS 101.48</strain>
    </source>
</reference>
<sequence>MLRTTCHRLLPSHVRSMSTFNAEAAATNLAISFKTPGILQQALTHRSYLQGSLPTNDRLQRLGNQVVRLAVCESGVKALGLQAQKHDLRNYITKYTDSAYLANQFDTLGLNDGLRFKAGTNGTPSLIKAKAFESVVGAICHDQGTKAAQEFVSSRLFK</sequence>
<evidence type="ECO:0000313" key="2">
    <source>
        <dbReference type="EMBL" id="SAM05491.1"/>
    </source>
</evidence>
<dbReference type="InterPro" id="IPR000999">
    <property type="entry name" value="RNase_III_dom"/>
</dbReference>
<dbReference type="CDD" id="cd00593">
    <property type="entry name" value="RIBOc"/>
    <property type="match status" value="1"/>
</dbReference>
<evidence type="ECO:0000259" key="1">
    <source>
        <dbReference type="PROSITE" id="PS50142"/>
    </source>
</evidence>
<dbReference type="STRING" id="4829.A0A163K5C1"/>
<feature type="domain" description="RNase III" evidence="1">
    <location>
        <begin position="22"/>
        <end position="144"/>
    </location>
</feature>
<organism evidence="2">
    <name type="scientific">Absidia glauca</name>
    <name type="common">Pin mould</name>
    <dbReference type="NCBI Taxonomy" id="4829"/>
    <lineage>
        <taxon>Eukaryota</taxon>
        <taxon>Fungi</taxon>
        <taxon>Fungi incertae sedis</taxon>
        <taxon>Mucoromycota</taxon>
        <taxon>Mucoromycotina</taxon>
        <taxon>Mucoromycetes</taxon>
        <taxon>Mucorales</taxon>
        <taxon>Cunninghamellaceae</taxon>
        <taxon>Absidia</taxon>
    </lineage>
</organism>
<dbReference type="Pfam" id="PF14622">
    <property type="entry name" value="Ribonucleas_3_3"/>
    <property type="match status" value="1"/>
</dbReference>
<dbReference type="OMA" id="FFAMEAN"/>
<dbReference type="OrthoDB" id="67027at2759"/>
<dbReference type="AlphaFoldDB" id="A0A163K5C1"/>
<evidence type="ECO:0000313" key="3">
    <source>
        <dbReference type="Proteomes" id="UP000078561"/>
    </source>
</evidence>
<dbReference type="SUPFAM" id="SSF69065">
    <property type="entry name" value="RNase III domain-like"/>
    <property type="match status" value="1"/>
</dbReference>
<dbReference type="InParanoid" id="A0A163K5C1"/>
<dbReference type="Proteomes" id="UP000078561">
    <property type="component" value="Unassembled WGS sequence"/>
</dbReference>
<dbReference type="GO" id="GO:0006396">
    <property type="term" value="P:RNA processing"/>
    <property type="evidence" value="ECO:0007669"/>
    <property type="project" value="InterPro"/>
</dbReference>
<dbReference type="PROSITE" id="PS50142">
    <property type="entry name" value="RNASE_3_2"/>
    <property type="match status" value="1"/>
</dbReference>
<proteinExistence type="predicted"/>
<dbReference type="EMBL" id="LT554468">
    <property type="protein sequence ID" value="SAM05491.1"/>
    <property type="molecule type" value="Genomic_DNA"/>
</dbReference>
<accession>A0A163K5C1</accession>
<dbReference type="GO" id="GO:0004525">
    <property type="term" value="F:ribonuclease III activity"/>
    <property type="evidence" value="ECO:0007669"/>
    <property type="project" value="InterPro"/>
</dbReference>
<dbReference type="Gene3D" id="1.10.1520.10">
    <property type="entry name" value="Ribonuclease III domain"/>
    <property type="match status" value="1"/>
</dbReference>